<dbReference type="InterPro" id="IPR025110">
    <property type="entry name" value="AMP-bd_C"/>
</dbReference>
<dbReference type="SUPFAM" id="SSF56801">
    <property type="entry name" value="Acetyl-CoA synthetase-like"/>
    <property type="match status" value="1"/>
</dbReference>
<keyword evidence="4" id="KW-0067">ATP-binding</keyword>
<gene>
    <name evidence="9" type="primary">4CLL7</name>
    <name evidence="9" type="ORF">KSP39_PZI019332</name>
</gene>
<dbReference type="Gene3D" id="3.30.300.30">
    <property type="match status" value="1"/>
</dbReference>
<dbReference type="FunFam" id="3.30.300.30:FF:000007">
    <property type="entry name" value="4-coumarate--CoA ligase 2"/>
    <property type="match status" value="1"/>
</dbReference>
<evidence type="ECO:0000256" key="6">
    <source>
        <dbReference type="SAM" id="MobiDB-lite"/>
    </source>
</evidence>
<reference evidence="9 10" key="1">
    <citation type="journal article" date="2022" name="Nat. Plants">
        <title>Genomes of leafy and leafless Platanthera orchids illuminate the evolution of mycoheterotrophy.</title>
        <authorList>
            <person name="Li M.H."/>
            <person name="Liu K.W."/>
            <person name="Li Z."/>
            <person name="Lu H.C."/>
            <person name="Ye Q.L."/>
            <person name="Zhang D."/>
            <person name="Wang J.Y."/>
            <person name="Li Y.F."/>
            <person name="Zhong Z.M."/>
            <person name="Liu X."/>
            <person name="Yu X."/>
            <person name="Liu D.K."/>
            <person name="Tu X.D."/>
            <person name="Liu B."/>
            <person name="Hao Y."/>
            <person name="Liao X.Y."/>
            <person name="Jiang Y.T."/>
            <person name="Sun W.H."/>
            <person name="Chen J."/>
            <person name="Chen Y.Q."/>
            <person name="Ai Y."/>
            <person name="Zhai J.W."/>
            <person name="Wu S.S."/>
            <person name="Zhou Z."/>
            <person name="Hsiao Y.Y."/>
            <person name="Wu W.L."/>
            <person name="Chen Y.Y."/>
            <person name="Lin Y.F."/>
            <person name="Hsu J.L."/>
            <person name="Li C.Y."/>
            <person name="Wang Z.W."/>
            <person name="Zhao X."/>
            <person name="Zhong W.Y."/>
            <person name="Ma X.K."/>
            <person name="Ma L."/>
            <person name="Huang J."/>
            <person name="Chen G.Z."/>
            <person name="Huang M.Z."/>
            <person name="Huang L."/>
            <person name="Peng D.H."/>
            <person name="Luo Y.B."/>
            <person name="Zou S.Q."/>
            <person name="Chen S.P."/>
            <person name="Lan S."/>
            <person name="Tsai W.C."/>
            <person name="Van de Peer Y."/>
            <person name="Liu Z.J."/>
        </authorList>
    </citation>
    <scope>NUCLEOTIDE SEQUENCE [LARGE SCALE GENOMIC DNA]</scope>
    <source>
        <strain evidence="9">Lor287</strain>
    </source>
</reference>
<dbReference type="InterPro" id="IPR000873">
    <property type="entry name" value="AMP-dep_synth/lig_dom"/>
</dbReference>
<dbReference type="GO" id="GO:0106290">
    <property type="term" value="F:trans-cinnamate-CoA ligase activity"/>
    <property type="evidence" value="ECO:0007669"/>
    <property type="project" value="UniProtKB-ARBA"/>
</dbReference>
<evidence type="ECO:0000313" key="9">
    <source>
        <dbReference type="EMBL" id="KAK8923806.1"/>
    </source>
</evidence>
<proteinExistence type="inferred from homology"/>
<dbReference type="CDD" id="cd05904">
    <property type="entry name" value="4CL"/>
    <property type="match status" value="1"/>
</dbReference>
<dbReference type="InterPro" id="IPR045851">
    <property type="entry name" value="AMP-bd_C_sf"/>
</dbReference>
<feature type="domain" description="AMP-dependent synthetase/ligase" evidence="7">
    <location>
        <begin position="76"/>
        <end position="418"/>
    </location>
</feature>
<dbReference type="Proteomes" id="UP001418222">
    <property type="component" value="Unassembled WGS sequence"/>
</dbReference>
<feature type="region of interest" description="Disordered" evidence="6">
    <location>
        <begin position="1"/>
        <end position="39"/>
    </location>
</feature>
<evidence type="ECO:0000256" key="2">
    <source>
        <dbReference type="ARBA" id="ARBA00012959"/>
    </source>
</evidence>
<dbReference type="PANTHER" id="PTHR24096:SF377">
    <property type="entry name" value="4-COUMARATE--COA LIGASE-LIKE 7"/>
    <property type="match status" value="1"/>
</dbReference>
<organism evidence="9 10">
    <name type="scientific">Platanthera zijinensis</name>
    <dbReference type="NCBI Taxonomy" id="2320716"/>
    <lineage>
        <taxon>Eukaryota</taxon>
        <taxon>Viridiplantae</taxon>
        <taxon>Streptophyta</taxon>
        <taxon>Embryophyta</taxon>
        <taxon>Tracheophyta</taxon>
        <taxon>Spermatophyta</taxon>
        <taxon>Magnoliopsida</taxon>
        <taxon>Liliopsida</taxon>
        <taxon>Asparagales</taxon>
        <taxon>Orchidaceae</taxon>
        <taxon>Orchidoideae</taxon>
        <taxon>Orchideae</taxon>
        <taxon>Orchidinae</taxon>
        <taxon>Platanthera</taxon>
    </lineage>
</organism>
<dbReference type="Gene3D" id="3.40.50.12780">
    <property type="entry name" value="N-terminal domain of ligase-like"/>
    <property type="match status" value="1"/>
</dbReference>
<comment type="similarity">
    <text evidence="1">Belongs to the ATP-dependent AMP-binding enzyme family.</text>
</comment>
<feature type="domain" description="AMP-binding enzyme C-terminal" evidence="8">
    <location>
        <begin position="470"/>
        <end position="550"/>
    </location>
</feature>
<dbReference type="EMBL" id="JBBWWQ010000017">
    <property type="protein sequence ID" value="KAK8923806.1"/>
    <property type="molecule type" value="Genomic_DNA"/>
</dbReference>
<dbReference type="Pfam" id="PF00501">
    <property type="entry name" value="AMP-binding"/>
    <property type="match status" value="1"/>
</dbReference>
<dbReference type="EC" id="6.2.1.12" evidence="2"/>
<dbReference type="InterPro" id="IPR020845">
    <property type="entry name" value="AMP-binding_CS"/>
</dbReference>
<evidence type="ECO:0000259" key="8">
    <source>
        <dbReference type="Pfam" id="PF13193"/>
    </source>
</evidence>
<dbReference type="GO" id="GO:0005524">
    <property type="term" value="F:ATP binding"/>
    <property type="evidence" value="ECO:0007669"/>
    <property type="project" value="UniProtKB-KW"/>
</dbReference>
<protein>
    <recommendedName>
        <fullName evidence="2">4-coumarate--CoA ligase</fullName>
        <ecNumber evidence="2">6.2.1.12</ecNumber>
    </recommendedName>
</protein>
<dbReference type="InterPro" id="IPR042099">
    <property type="entry name" value="ANL_N_sf"/>
</dbReference>
<comment type="catalytic activity">
    <reaction evidence="5">
        <text>(E)-4-coumarate + ATP + CoA = (E)-4-coumaroyl-CoA + AMP + diphosphate</text>
        <dbReference type="Rhea" id="RHEA:19641"/>
        <dbReference type="ChEBI" id="CHEBI:12876"/>
        <dbReference type="ChEBI" id="CHEBI:30616"/>
        <dbReference type="ChEBI" id="CHEBI:33019"/>
        <dbReference type="ChEBI" id="CHEBI:57287"/>
        <dbReference type="ChEBI" id="CHEBI:85008"/>
        <dbReference type="ChEBI" id="CHEBI:456215"/>
        <dbReference type="EC" id="6.2.1.12"/>
    </reaction>
    <physiologicalReaction direction="left-to-right" evidence="5">
        <dbReference type="Rhea" id="RHEA:19642"/>
    </physiologicalReaction>
</comment>
<dbReference type="PANTHER" id="PTHR24096">
    <property type="entry name" value="LONG-CHAIN-FATTY-ACID--COA LIGASE"/>
    <property type="match status" value="1"/>
</dbReference>
<evidence type="ECO:0000313" key="10">
    <source>
        <dbReference type="Proteomes" id="UP001418222"/>
    </source>
</evidence>
<evidence type="ECO:0000256" key="3">
    <source>
        <dbReference type="ARBA" id="ARBA00022598"/>
    </source>
</evidence>
<dbReference type="GO" id="GO:0009698">
    <property type="term" value="P:phenylpropanoid metabolic process"/>
    <property type="evidence" value="ECO:0007669"/>
    <property type="project" value="UniProtKB-ARBA"/>
</dbReference>
<keyword evidence="3 9" id="KW-0436">Ligase</keyword>
<name>A0AAP0B1X6_9ASPA</name>
<dbReference type="PROSITE" id="PS00455">
    <property type="entry name" value="AMP_BINDING"/>
    <property type="match status" value="1"/>
</dbReference>
<keyword evidence="10" id="KW-1185">Reference proteome</keyword>
<evidence type="ECO:0000256" key="5">
    <source>
        <dbReference type="ARBA" id="ARBA00034252"/>
    </source>
</evidence>
<sequence length="570" mass="61464">MKSVAAENSSTDRTSGIRPSPFLLQMEQDSSTDRRSGFCPEKKTFHSLRPAVDLPPPSLPLSFPAFALSSLPSPLPSHPALVDAATSAAVSFPTFFSRVDALAFALHSQAGLTRGDIAFILSPASLDIPVLYFALLSLGVVAAPANPASTSSEISRLIRLTKPSIAFSVSSVASKLPYDLPAILLDSSHFRSFFEVEISHPPLAVAIEQSDLAAIQFSSGTTGRMKAAALTHRSFIAGTEGFLALRSSGNDVTLLPAPMFHSLGFFFTLRTVAMGDTLVVMDRGTFQGIMRAAERYGVTLLTAAPPIVVAMARSEEALPQNLSALERVFCGGAPISQNAAERFSSRFPTVMLCQGYGSTEGGGISRMINVEECRHQNSVGLLNENVLAKIVHPLTGESLSVGQQGELCIKSPTMMKGYIGDDEANRKSFDAEGWLKTGDLCYIDENGFLYIVDRLKELIKYKAYQVPPAELEQVLHSSPEIQDAAVIPMVNCRYPQEEVGQIPMAFVVRQPGSKISELEVMDYVANQVAPYKKVRKVAFVNSIPKSAAGKILRKELASIYAMPATPISRL</sequence>
<dbReference type="Pfam" id="PF13193">
    <property type="entry name" value="AMP-binding_C"/>
    <property type="match status" value="1"/>
</dbReference>
<evidence type="ECO:0000256" key="1">
    <source>
        <dbReference type="ARBA" id="ARBA00006432"/>
    </source>
</evidence>
<accession>A0AAP0B1X6</accession>
<dbReference type="AlphaFoldDB" id="A0AAP0B1X6"/>
<evidence type="ECO:0000259" key="7">
    <source>
        <dbReference type="Pfam" id="PF00501"/>
    </source>
</evidence>
<keyword evidence="4" id="KW-0547">Nucleotide-binding</keyword>
<comment type="caution">
    <text evidence="9">The sequence shown here is derived from an EMBL/GenBank/DDBJ whole genome shotgun (WGS) entry which is preliminary data.</text>
</comment>
<dbReference type="GO" id="GO:0016207">
    <property type="term" value="F:4-coumarate-CoA ligase activity"/>
    <property type="evidence" value="ECO:0007669"/>
    <property type="project" value="UniProtKB-EC"/>
</dbReference>
<feature type="compositionally biased region" description="Polar residues" evidence="6">
    <location>
        <begin position="1"/>
        <end position="14"/>
    </location>
</feature>
<evidence type="ECO:0000256" key="4">
    <source>
        <dbReference type="ARBA" id="ARBA00022840"/>
    </source>
</evidence>